<accession>A0ABP4JKV4</accession>
<protein>
    <submittedName>
        <fullName evidence="5">GPP34 family phosphoprotein</fullName>
    </submittedName>
</protein>
<dbReference type="EMBL" id="BAAAKK010000005">
    <property type="protein sequence ID" value="GAA1424417.1"/>
    <property type="molecule type" value="Genomic_DNA"/>
</dbReference>
<organism evidence="5 6">
    <name type="scientific">Agrococcus citreus</name>
    <dbReference type="NCBI Taxonomy" id="84643"/>
    <lineage>
        <taxon>Bacteria</taxon>
        <taxon>Bacillati</taxon>
        <taxon>Actinomycetota</taxon>
        <taxon>Actinomycetes</taxon>
        <taxon>Micrococcales</taxon>
        <taxon>Microbacteriaceae</taxon>
        <taxon>Agrococcus</taxon>
    </lineage>
</organism>
<keyword evidence="4" id="KW-0472">Membrane</keyword>
<dbReference type="InterPro" id="IPR038261">
    <property type="entry name" value="GPP34-like_sf"/>
</dbReference>
<dbReference type="Gene3D" id="1.10.3630.10">
    <property type="entry name" value="yeast vps74-n-term truncation variant domain like"/>
    <property type="match status" value="1"/>
</dbReference>
<comment type="subcellular location">
    <subcellularLocation>
        <location evidence="1">Golgi apparatus membrane</location>
        <topology evidence="1">Peripheral membrane protein</topology>
        <orientation evidence="1">Cytoplasmic side</orientation>
    </subcellularLocation>
</comment>
<proteinExistence type="predicted"/>
<reference evidence="6" key="1">
    <citation type="journal article" date="2019" name="Int. J. Syst. Evol. Microbiol.">
        <title>The Global Catalogue of Microorganisms (GCM) 10K type strain sequencing project: providing services to taxonomists for standard genome sequencing and annotation.</title>
        <authorList>
            <consortium name="The Broad Institute Genomics Platform"/>
            <consortium name="The Broad Institute Genome Sequencing Center for Infectious Disease"/>
            <person name="Wu L."/>
            <person name="Ma J."/>
        </authorList>
    </citation>
    <scope>NUCLEOTIDE SEQUENCE [LARGE SCALE GENOMIC DNA]</scope>
    <source>
        <strain evidence="6">JCM 12398</strain>
    </source>
</reference>
<evidence type="ECO:0000256" key="4">
    <source>
        <dbReference type="ARBA" id="ARBA00023136"/>
    </source>
</evidence>
<keyword evidence="2" id="KW-0333">Golgi apparatus</keyword>
<dbReference type="InterPro" id="IPR008628">
    <property type="entry name" value="GPP34-like"/>
</dbReference>
<evidence type="ECO:0000313" key="5">
    <source>
        <dbReference type="EMBL" id="GAA1424417.1"/>
    </source>
</evidence>
<dbReference type="Proteomes" id="UP001501266">
    <property type="component" value="Unassembled WGS sequence"/>
</dbReference>
<evidence type="ECO:0000313" key="6">
    <source>
        <dbReference type="Proteomes" id="UP001501266"/>
    </source>
</evidence>
<evidence type="ECO:0000256" key="1">
    <source>
        <dbReference type="ARBA" id="ARBA00004255"/>
    </source>
</evidence>
<keyword evidence="3" id="KW-0446">Lipid-binding</keyword>
<dbReference type="Pfam" id="PF05719">
    <property type="entry name" value="GPP34"/>
    <property type="match status" value="1"/>
</dbReference>
<comment type="caution">
    <text evidence="5">The sequence shown here is derived from an EMBL/GenBank/DDBJ whole genome shotgun (WGS) entry which is preliminary data.</text>
</comment>
<name>A0ABP4JKV4_9MICO</name>
<evidence type="ECO:0000256" key="3">
    <source>
        <dbReference type="ARBA" id="ARBA00023121"/>
    </source>
</evidence>
<evidence type="ECO:0000256" key="2">
    <source>
        <dbReference type="ARBA" id="ARBA00023034"/>
    </source>
</evidence>
<keyword evidence="6" id="KW-1185">Reference proteome</keyword>
<sequence>MLQPPAARQRDIDPMLAEPTIAEDLLLLLFQPDVGVRPGRGAIAGEGTLYAVLAGAVLAELALGEHVRATRSGSGVEVVDDRPPTDALLRAAWNYVGQRPRAVQTALAAIGPTLRAPVLARVVDRGDIVATQHRYLGLFESTVLEGADSDRRARLMTAARAVLVDGAAPSPRTAALVALLWASGTLPQFDPDIPWSSAVIARARELEQGDWGAGAAGEAVQRTVLAIFSATVASALSAPSQP</sequence>
<gene>
    <name evidence="5" type="ORF">GCM10009640_20590</name>
</gene>
<dbReference type="RefSeq" id="WP_343920090.1">
    <property type="nucleotide sequence ID" value="NZ_BAAAKK010000005.1"/>
</dbReference>